<evidence type="ECO:0000256" key="4">
    <source>
        <dbReference type="ARBA" id="ARBA00022989"/>
    </source>
</evidence>
<dbReference type="HOGENOM" id="CLU_022800_3_0_9"/>
<name>A0A089NNE3_9BACL</name>
<dbReference type="Proteomes" id="UP000029500">
    <property type="component" value="Chromosome"/>
</dbReference>
<dbReference type="RefSeq" id="WP_042267335.1">
    <property type="nucleotide sequence ID" value="NZ_CP009287.1"/>
</dbReference>
<feature type="transmembrane region" description="Helical" evidence="6">
    <location>
        <begin position="103"/>
        <end position="132"/>
    </location>
</feature>
<dbReference type="STRING" id="189425.PGRAT_25505"/>
<gene>
    <name evidence="8" type="ORF">PGRAT_25505</name>
</gene>
<feature type="transmembrane region" description="Helical" evidence="6">
    <location>
        <begin position="62"/>
        <end position="82"/>
    </location>
</feature>
<dbReference type="InterPro" id="IPR052536">
    <property type="entry name" value="ABC-4_Integral_Memb_Prot"/>
</dbReference>
<feature type="domain" description="ABC3 transporter permease C-terminal" evidence="7">
    <location>
        <begin position="63"/>
        <end position="176"/>
    </location>
</feature>
<dbReference type="AlphaFoldDB" id="A0A089NNE3"/>
<evidence type="ECO:0000256" key="3">
    <source>
        <dbReference type="ARBA" id="ARBA00022692"/>
    </source>
</evidence>
<protein>
    <submittedName>
        <fullName evidence="8">ABC transporter permease</fullName>
    </submittedName>
</protein>
<feature type="transmembrane region" description="Helical" evidence="6">
    <location>
        <begin position="152"/>
        <end position="175"/>
    </location>
</feature>
<keyword evidence="4 6" id="KW-1133">Transmembrane helix</keyword>
<dbReference type="InterPro" id="IPR003838">
    <property type="entry name" value="ABC3_permease_C"/>
</dbReference>
<keyword evidence="2 6" id="KW-1003">Cell membrane</keyword>
<dbReference type="Pfam" id="PF02687">
    <property type="entry name" value="FtsX"/>
    <property type="match status" value="1"/>
</dbReference>
<dbReference type="EMBL" id="CP009287">
    <property type="protein sequence ID" value="AIQ70619.1"/>
    <property type="molecule type" value="Genomic_DNA"/>
</dbReference>
<feature type="transmembrane region" description="Helical" evidence="6">
    <location>
        <begin position="506"/>
        <end position="527"/>
    </location>
</feature>
<reference evidence="8 9" key="1">
    <citation type="submission" date="2014-08" db="EMBL/GenBank/DDBJ databases">
        <title>Comparative genomics of the Paenibacillus odorifer group.</title>
        <authorList>
            <person name="den Bakker H.C."/>
            <person name="Tsai Y.-C."/>
            <person name="Martin N."/>
            <person name="Korlach J."/>
            <person name="Wiedmann M."/>
        </authorList>
    </citation>
    <scope>NUCLEOTIDE SEQUENCE [LARGE SCALE GENOMIC DNA]</scope>
    <source>
        <strain evidence="8 9">DSM 15220</strain>
    </source>
</reference>
<keyword evidence="3 6" id="KW-0812">Transmembrane</keyword>
<feature type="transmembrane region" description="Helical" evidence="6">
    <location>
        <begin position="283"/>
        <end position="303"/>
    </location>
</feature>
<dbReference type="GO" id="GO:0055085">
    <property type="term" value="P:transmembrane transport"/>
    <property type="evidence" value="ECO:0007669"/>
    <property type="project" value="UniProtKB-UniRule"/>
</dbReference>
<feature type="transmembrane region" description="Helical" evidence="6">
    <location>
        <begin position="561"/>
        <end position="583"/>
    </location>
</feature>
<feature type="transmembrane region" description="Helical" evidence="6">
    <location>
        <begin position="196"/>
        <end position="214"/>
    </location>
</feature>
<evidence type="ECO:0000256" key="6">
    <source>
        <dbReference type="PIRNR" id="PIRNR018968"/>
    </source>
</evidence>
<comment type="similarity">
    <text evidence="6">Belongs to the ABC-4 integral membrane protein family.</text>
</comment>
<sequence>MTFRQFAFRNVTRNKRLYTAYFLSSMFTVMVFFTFAIFAYHPVLSAENLQSTAVIGLSVSKWIIYVFSFFFVLYSMSAFLQSRKREFGLMMMQGMTTRQLRRMIFMENMLIGLSATAGGIGLGIVFAKGILLAGTNALALKEPLLFYFPFKAILLTLISFLLLFVLISLFISAVLRSGKLITLIKADRQPKQEPKASLLLSLLVVLLLGTSYFLSLRASGLEVVMLLAPVVIMVSVGTFLLFTQLSVYLIRKLKGRERFFWRRTNMLLLSDLSYRMKDNARSFFLVAIISTVSFSAIGALYGFQSMLNGALTQKTPYLFTYMSADGDSKARTHIQLIDQSLSKAGIAAEKTGLELKYYKAADGSQTVILVKQSEYNNVAKLMGLKPIQLAAGKAAIVDFGLSRKGEEMLHQQVKLQSGLVIEANQAVVSPAVRGFSGYYVVSDEWMGRLAQPLKVSRYYAWHGAIGQPGVQRVGGKLTYVLPYDENNKFYALEYQTSKINDSFGPLMFMGFFIGIVFFVSAGSFLYFRLYSDLDEDKQKFKAISKLGLSDKELGKILNRQIGLLFFAPIVVALVHGAVALTALSHMFQYSMFRESLLVLGLFFFIQVIYFFIVRLFYTRQIRSALAGS</sequence>
<dbReference type="InterPro" id="IPR027022">
    <property type="entry name" value="ABC_permease_BceB-typ"/>
</dbReference>
<dbReference type="PIRSF" id="PIRSF018968">
    <property type="entry name" value="ABC_permease_BceB"/>
    <property type="match status" value="1"/>
</dbReference>
<evidence type="ECO:0000259" key="7">
    <source>
        <dbReference type="Pfam" id="PF02687"/>
    </source>
</evidence>
<keyword evidence="6" id="KW-0813">Transport</keyword>
<dbReference type="GO" id="GO:0005886">
    <property type="term" value="C:plasma membrane"/>
    <property type="evidence" value="ECO:0007669"/>
    <property type="project" value="UniProtKB-SubCell"/>
</dbReference>
<evidence type="ECO:0000313" key="8">
    <source>
        <dbReference type="EMBL" id="AIQ70619.1"/>
    </source>
</evidence>
<feature type="transmembrane region" description="Helical" evidence="6">
    <location>
        <begin position="226"/>
        <end position="250"/>
    </location>
</feature>
<feature type="transmembrane region" description="Helical" evidence="6">
    <location>
        <begin position="595"/>
        <end position="617"/>
    </location>
</feature>
<dbReference type="KEGG" id="pgm:PGRAT_25505"/>
<dbReference type="PANTHER" id="PTHR46795:SF2">
    <property type="entry name" value="ABC TRANSPORTER, PERMEASE PROTEIN"/>
    <property type="match status" value="1"/>
</dbReference>
<keyword evidence="5 6" id="KW-0472">Membrane</keyword>
<evidence type="ECO:0000256" key="5">
    <source>
        <dbReference type="ARBA" id="ARBA00023136"/>
    </source>
</evidence>
<evidence type="ECO:0000256" key="1">
    <source>
        <dbReference type="ARBA" id="ARBA00004651"/>
    </source>
</evidence>
<organism evidence="8 9">
    <name type="scientific">Paenibacillus graminis</name>
    <dbReference type="NCBI Taxonomy" id="189425"/>
    <lineage>
        <taxon>Bacteria</taxon>
        <taxon>Bacillati</taxon>
        <taxon>Bacillota</taxon>
        <taxon>Bacilli</taxon>
        <taxon>Bacillales</taxon>
        <taxon>Paenibacillaceae</taxon>
        <taxon>Paenibacillus</taxon>
    </lineage>
</organism>
<comment type="subcellular location">
    <subcellularLocation>
        <location evidence="1 6">Cell membrane</location>
        <topology evidence="1 6">Multi-pass membrane protein</topology>
    </subcellularLocation>
</comment>
<dbReference type="PANTHER" id="PTHR46795">
    <property type="entry name" value="ABC TRANSPORTER PERMEASE-RELATED-RELATED"/>
    <property type="match status" value="1"/>
</dbReference>
<feature type="transmembrane region" description="Helical" evidence="6">
    <location>
        <begin position="21"/>
        <end position="42"/>
    </location>
</feature>
<dbReference type="eggNOG" id="COG0577">
    <property type="taxonomic scope" value="Bacteria"/>
</dbReference>
<dbReference type="OrthoDB" id="1937696at2"/>
<evidence type="ECO:0000313" key="9">
    <source>
        <dbReference type="Proteomes" id="UP000029500"/>
    </source>
</evidence>
<accession>A0A089NNE3</accession>
<evidence type="ECO:0000256" key="2">
    <source>
        <dbReference type="ARBA" id="ARBA00022475"/>
    </source>
</evidence>
<proteinExistence type="inferred from homology"/>
<keyword evidence="9" id="KW-1185">Reference proteome</keyword>